<evidence type="ECO:0000313" key="8">
    <source>
        <dbReference type="Proteomes" id="UP000305888"/>
    </source>
</evidence>
<dbReference type="GO" id="GO:0050660">
    <property type="term" value="F:flavin adenine dinucleotide binding"/>
    <property type="evidence" value="ECO:0007669"/>
    <property type="project" value="InterPro"/>
</dbReference>
<dbReference type="CDD" id="cd04590">
    <property type="entry name" value="CBS_pair_CorC_HlyC_assoc"/>
    <property type="match status" value="1"/>
</dbReference>
<dbReference type="OrthoDB" id="9797674at2"/>
<dbReference type="InterPro" id="IPR000644">
    <property type="entry name" value="CBS_dom"/>
</dbReference>
<keyword evidence="2" id="KW-0677">Repeat</keyword>
<dbReference type="Proteomes" id="UP000305888">
    <property type="component" value="Chromosome"/>
</dbReference>
<proteinExistence type="inferred from homology"/>
<evidence type="ECO:0000256" key="5">
    <source>
        <dbReference type="SAM" id="MobiDB-lite"/>
    </source>
</evidence>
<evidence type="ECO:0000259" key="6">
    <source>
        <dbReference type="PROSITE" id="PS51371"/>
    </source>
</evidence>
<dbReference type="PANTHER" id="PTHR22777">
    <property type="entry name" value="HEMOLYSIN-RELATED"/>
    <property type="match status" value="1"/>
</dbReference>
<comment type="similarity">
    <text evidence="1">Belongs to the UPF0053 family. Hemolysin C subfamily.</text>
</comment>
<feature type="domain" description="CBS" evidence="6">
    <location>
        <begin position="152"/>
        <end position="209"/>
    </location>
</feature>
<evidence type="ECO:0000256" key="2">
    <source>
        <dbReference type="ARBA" id="ARBA00022737"/>
    </source>
</evidence>
<sequence length="311" mass="34679">MTGNDAGAPSQTPSHPEEGGERPQNGHAPSEDGHSPSLLARIFGRREEMEDEDEDTPAGRSDAAGSRDMIVNLREMRDKRVHDIAIPRADIISVPDDIAPEALIEVFRETAMTRLPVYHEMLDDPLGFLHLKDLALKCGFGAGKPEFDIRELLRPMLYIPASMPLFVLLQKMQRERCHMALVIDEYGGVDGLITFEDLVEQIVGEIEDEHDVEDPVPWRLESPGVYIVLGRAELSEFEAVIGQPLLDEETGEDIDTMGGLVFMLCGRVPERGEVITHPAGHEFEVIDADARHIKRLRVRLRNDTALPRAAE</sequence>
<name>A0A5B8FS40_9RHOB</name>
<dbReference type="SMART" id="SM01091">
    <property type="entry name" value="CorC_HlyC"/>
    <property type="match status" value="1"/>
</dbReference>
<dbReference type="InterPro" id="IPR044751">
    <property type="entry name" value="Ion_transp-like_CBS"/>
</dbReference>
<dbReference type="Pfam" id="PF03471">
    <property type="entry name" value="CorC_HlyC"/>
    <property type="match status" value="1"/>
</dbReference>
<dbReference type="InterPro" id="IPR036318">
    <property type="entry name" value="FAD-bd_PCMH-like_sf"/>
</dbReference>
<evidence type="ECO:0000256" key="3">
    <source>
        <dbReference type="ARBA" id="ARBA00023122"/>
    </source>
</evidence>
<dbReference type="PANTHER" id="PTHR22777:SF27">
    <property type="entry name" value="MAGNESIUM AND COBALT EFFLUX PROTEIN CORC"/>
    <property type="match status" value="1"/>
</dbReference>
<organism evidence="7 8">
    <name type="scientific">Paroceanicella profunda</name>
    <dbReference type="NCBI Taxonomy" id="2579971"/>
    <lineage>
        <taxon>Bacteria</taxon>
        <taxon>Pseudomonadati</taxon>
        <taxon>Pseudomonadota</taxon>
        <taxon>Alphaproteobacteria</taxon>
        <taxon>Rhodobacterales</taxon>
        <taxon>Paracoccaceae</taxon>
        <taxon>Paroceanicella</taxon>
    </lineage>
</organism>
<dbReference type="InterPro" id="IPR016169">
    <property type="entry name" value="FAD-bd_PCMH_sub2"/>
</dbReference>
<dbReference type="Gene3D" id="3.10.580.10">
    <property type="entry name" value="CBS-domain"/>
    <property type="match status" value="1"/>
</dbReference>
<dbReference type="FunFam" id="3.10.580.10:FF:000002">
    <property type="entry name" value="Magnesium/cobalt efflux protein CorC"/>
    <property type="match status" value="1"/>
</dbReference>
<dbReference type="SUPFAM" id="SSF54631">
    <property type="entry name" value="CBS-domain pair"/>
    <property type="match status" value="1"/>
</dbReference>
<dbReference type="Pfam" id="PF00571">
    <property type="entry name" value="CBS"/>
    <property type="match status" value="2"/>
</dbReference>
<keyword evidence="3 4" id="KW-0129">CBS domain</keyword>
<feature type="compositionally biased region" description="Polar residues" evidence="5">
    <location>
        <begin position="1"/>
        <end position="14"/>
    </location>
</feature>
<dbReference type="EMBL" id="CP040818">
    <property type="protein sequence ID" value="QDL91586.1"/>
    <property type="molecule type" value="Genomic_DNA"/>
</dbReference>
<dbReference type="InterPro" id="IPR046342">
    <property type="entry name" value="CBS_dom_sf"/>
</dbReference>
<dbReference type="PROSITE" id="PS51371">
    <property type="entry name" value="CBS"/>
    <property type="match status" value="1"/>
</dbReference>
<evidence type="ECO:0000256" key="4">
    <source>
        <dbReference type="PROSITE-ProRule" id="PRU00703"/>
    </source>
</evidence>
<evidence type="ECO:0000313" key="7">
    <source>
        <dbReference type="EMBL" id="QDL91586.1"/>
    </source>
</evidence>
<dbReference type="KEGG" id="ppru:FDP22_07175"/>
<keyword evidence="8" id="KW-1185">Reference proteome</keyword>
<feature type="region of interest" description="Disordered" evidence="5">
    <location>
        <begin position="1"/>
        <end position="67"/>
    </location>
</feature>
<reference evidence="7 8" key="1">
    <citation type="submission" date="2019-06" db="EMBL/GenBank/DDBJ databases">
        <title>Genome sequence of Rhodobacteraceae bacterium D4M1.</title>
        <authorList>
            <person name="Cao J."/>
        </authorList>
    </citation>
    <scope>NUCLEOTIDE SEQUENCE [LARGE SCALE GENOMIC DNA]</scope>
    <source>
        <strain evidence="7 8">D4M1</strain>
    </source>
</reference>
<protein>
    <submittedName>
        <fullName evidence="7">HlyC/CorC family transporter</fullName>
    </submittedName>
</protein>
<dbReference type="InterPro" id="IPR005170">
    <property type="entry name" value="Transptr-assoc_dom"/>
</dbReference>
<dbReference type="GO" id="GO:0005886">
    <property type="term" value="C:plasma membrane"/>
    <property type="evidence" value="ECO:0007669"/>
    <property type="project" value="TreeGrafter"/>
</dbReference>
<dbReference type="Gene3D" id="3.30.465.10">
    <property type="match status" value="1"/>
</dbReference>
<dbReference type="AlphaFoldDB" id="A0A5B8FS40"/>
<dbReference type="SUPFAM" id="SSF56176">
    <property type="entry name" value="FAD-binding/transporter-associated domain-like"/>
    <property type="match status" value="1"/>
</dbReference>
<evidence type="ECO:0000256" key="1">
    <source>
        <dbReference type="ARBA" id="ARBA00006446"/>
    </source>
</evidence>
<gene>
    <name evidence="7" type="ORF">FDP22_07175</name>
</gene>
<accession>A0A5B8FS40</accession>